<accession>A0A5M6DHB4</accession>
<evidence type="ECO:0000256" key="1">
    <source>
        <dbReference type="SAM" id="SignalP"/>
    </source>
</evidence>
<name>A0A5M6DHB4_9BACT</name>
<dbReference type="SUPFAM" id="SSF47175">
    <property type="entry name" value="Cytochromes"/>
    <property type="match status" value="1"/>
</dbReference>
<dbReference type="GO" id="GO:0020037">
    <property type="term" value="F:heme binding"/>
    <property type="evidence" value="ECO:0007669"/>
    <property type="project" value="InterPro"/>
</dbReference>
<dbReference type="Pfam" id="PF01322">
    <property type="entry name" value="Cytochrom_C_2"/>
    <property type="match status" value="1"/>
</dbReference>
<dbReference type="InterPro" id="IPR010980">
    <property type="entry name" value="Cyt_c/b562"/>
</dbReference>
<protein>
    <submittedName>
        <fullName evidence="2">Cytochrome c</fullName>
    </submittedName>
</protein>
<dbReference type="AlphaFoldDB" id="A0A5M6DHB4"/>
<sequence>MLAMLLAALLSFSAWGDEKRAAAPEFSSSDTEGIFFDSVGDALRGERPSLAKLRAKQQPAAVAAASGDSDSPEQSAGGTWDKLITATSLEDEVKRVKLHYDTVVTQPGPFKSGGYQDARLDLMVLSSMFAIISEYGGDVRWKEDAAAARDLLARTAFNCNAGTTQVFNEAQARRNDLQDLVSGTGLRDRKADGTNDWASIADRGPLMEYADQLRESLRQSTASAEDVEAEPGDVRRPAELLAVLGKILVQDGMDESDDQDYVAFSEAMTKAASGVTRGLELKDYDAVRAAVGEVTQSCDACHEQYR</sequence>
<dbReference type="Proteomes" id="UP000324479">
    <property type="component" value="Unassembled WGS sequence"/>
</dbReference>
<feature type="chain" id="PRO_5024388066" evidence="1">
    <location>
        <begin position="17"/>
        <end position="306"/>
    </location>
</feature>
<keyword evidence="3" id="KW-1185">Reference proteome</keyword>
<keyword evidence="1" id="KW-0732">Signal</keyword>
<dbReference type="GO" id="GO:0022900">
    <property type="term" value="P:electron transport chain"/>
    <property type="evidence" value="ECO:0007669"/>
    <property type="project" value="InterPro"/>
</dbReference>
<comment type="caution">
    <text evidence="2">The sequence shown here is derived from an EMBL/GenBank/DDBJ whole genome shotgun (WGS) entry which is preliminary data.</text>
</comment>
<dbReference type="GO" id="GO:0009055">
    <property type="term" value="F:electron transfer activity"/>
    <property type="evidence" value="ECO:0007669"/>
    <property type="project" value="InterPro"/>
</dbReference>
<evidence type="ECO:0000313" key="2">
    <source>
        <dbReference type="EMBL" id="KAA5545579.1"/>
    </source>
</evidence>
<proteinExistence type="predicted"/>
<organism evidence="2 3">
    <name type="scientific">Roseiconus nitratireducens</name>
    <dbReference type="NCBI Taxonomy" id="2605748"/>
    <lineage>
        <taxon>Bacteria</taxon>
        <taxon>Pseudomonadati</taxon>
        <taxon>Planctomycetota</taxon>
        <taxon>Planctomycetia</taxon>
        <taxon>Pirellulales</taxon>
        <taxon>Pirellulaceae</taxon>
        <taxon>Roseiconus</taxon>
    </lineage>
</organism>
<reference evidence="2 3" key="1">
    <citation type="submission" date="2019-08" db="EMBL/GenBank/DDBJ databases">
        <authorList>
            <person name="Dhanesh K."/>
            <person name="Kumar G."/>
            <person name="Sasikala C."/>
            <person name="Venkata Ramana C."/>
        </authorList>
    </citation>
    <scope>NUCLEOTIDE SEQUENCE [LARGE SCALE GENOMIC DNA]</scope>
    <source>
        <strain evidence="2 3">JC645</strain>
    </source>
</reference>
<dbReference type="Gene3D" id="1.20.120.10">
    <property type="entry name" value="Cytochrome c/b562"/>
    <property type="match status" value="1"/>
</dbReference>
<evidence type="ECO:0000313" key="3">
    <source>
        <dbReference type="Proteomes" id="UP000324479"/>
    </source>
</evidence>
<dbReference type="GO" id="GO:0005506">
    <property type="term" value="F:iron ion binding"/>
    <property type="evidence" value="ECO:0007669"/>
    <property type="project" value="InterPro"/>
</dbReference>
<feature type="signal peptide" evidence="1">
    <location>
        <begin position="1"/>
        <end position="16"/>
    </location>
</feature>
<gene>
    <name evidence="2" type="ORF">FYK55_06135</name>
</gene>
<dbReference type="InterPro" id="IPR002321">
    <property type="entry name" value="Cyt_c_II"/>
</dbReference>
<dbReference type="PROSITE" id="PS51009">
    <property type="entry name" value="CYTCII"/>
    <property type="match status" value="1"/>
</dbReference>
<dbReference type="EMBL" id="VWOX01000003">
    <property type="protein sequence ID" value="KAA5545579.1"/>
    <property type="molecule type" value="Genomic_DNA"/>
</dbReference>